<keyword evidence="2" id="KW-0805">Transcription regulation</keyword>
<dbReference type="GO" id="GO:0003677">
    <property type="term" value="F:DNA binding"/>
    <property type="evidence" value="ECO:0007669"/>
    <property type="project" value="UniProtKB-KW"/>
</dbReference>
<dbReference type="InterPro" id="IPR036388">
    <property type="entry name" value="WH-like_DNA-bd_sf"/>
</dbReference>
<evidence type="ECO:0000313" key="7">
    <source>
        <dbReference type="Proteomes" id="UP000295573"/>
    </source>
</evidence>
<dbReference type="Gene3D" id="1.10.10.10">
    <property type="entry name" value="Winged helix-like DNA-binding domain superfamily/Winged helix DNA-binding domain"/>
    <property type="match status" value="1"/>
</dbReference>
<evidence type="ECO:0000256" key="2">
    <source>
        <dbReference type="ARBA" id="ARBA00023015"/>
    </source>
</evidence>
<dbReference type="InterPro" id="IPR000847">
    <property type="entry name" value="LysR_HTH_N"/>
</dbReference>
<dbReference type="OrthoDB" id="3181812at2"/>
<name>A0A4R2I2S2_9ACTN</name>
<dbReference type="GO" id="GO:0032993">
    <property type="term" value="C:protein-DNA complex"/>
    <property type="evidence" value="ECO:0007669"/>
    <property type="project" value="TreeGrafter"/>
</dbReference>
<dbReference type="RefSeq" id="WP_132157605.1">
    <property type="nucleotide sequence ID" value="NZ_SLWR01000021.1"/>
</dbReference>
<dbReference type="SUPFAM" id="SSF53850">
    <property type="entry name" value="Periplasmic binding protein-like II"/>
    <property type="match status" value="1"/>
</dbReference>
<evidence type="ECO:0000256" key="3">
    <source>
        <dbReference type="ARBA" id="ARBA00023125"/>
    </source>
</evidence>
<gene>
    <name evidence="6" type="ORF">EV646_12150</name>
</gene>
<feature type="domain" description="HTH lysR-type" evidence="5">
    <location>
        <begin position="1"/>
        <end position="60"/>
    </location>
</feature>
<protein>
    <submittedName>
        <fullName evidence="6">DNA-binding transcriptional LysR family regulator</fullName>
    </submittedName>
</protein>
<dbReference type="InterPro" id="IPR036390">
    <property type="entry name" value="WH_DNA-bd_sf"/>
</dbReference>
<comment type="caution">
    <text evidence="6">The sequence shown here is derived from an EMBL/GenBank/DDBJ whole genome shotgun (WGS) entry which is preliminary data.</text>
</comment>
<dbReference type="PANTHER" id="PTHR30346:SF0">
    <property type="entry name" value="HCA OPERON TRANSCRIPTIONAL ACTIVATOR HCAR"/>
    <property type="match status" value="1"/>
</dbReference>
<dbReference type="InterPro" id="IPR005119">
    <property type="entry name" value="LysR_subst-bd"/>
</dbReference>
<dbReference type="Gene3D" id="3.40.190.10">
    <property type="entry name" value="Periplasmic binding protein-like II"/>
    <property type="match status" value="2"/>
</dbReference>
<evidence type="ECO:0000313" key="6">
    <source>
        <dbReference type="EMBL" id="TCO38137.1"/>
    </source>
</evidence>
<organism evidence="6 7">
    <name type="scientific">Kribbella antiqua</name>
    <dbReference type="NCBI Taxonomy" id="2512217"/>
    <lineage>
        <taxon>Bacteria</taxon>
        <taxon>Bacillati</taxon>
        <taxon>Actinomycetota</taxon>
        <taxon>Actinomycetes</taxon>
        <taxon>Propionibacteriales</taxon>
        <taxon>Kribbellaceae</taxon>
        <taxon>Kribbella</taxon>
    </lineage>
</organism>
<dbReference type="PROSITE" id="PS50931">
    <property type="entry name" value="HTH_LYSR"/>
    <property type="match status" value="1"/>
</dbReference>
<sequence>MDAHLRELRYFVATAEELTVTAAAARLFVSQPALSKQLRALERRLGFSLFERLPRGLALTDQGSALLPVVRSMLETWDRAYVEARALSHPRQLIVGMQTAVGRDLQRPAVQGFRERAPGWTVSLRLVGWDDPTAGLADATSDVAFVWLPIPADNLATRVLVRENRWVALPAEHPLADRPEIPFADLLDEPFIALPAAAGPLRDFWLGMDARSGAPVIAAEATAAEEVLELVTAGVGVVLIAEGNARLYKRPGLVFRLVPDLPPAELAIAWRTDDPREAVHVFLNSID</sequence>
<proteinExistence type="inferred from homology"/>
<accession>A0A4R2I2S2</accession>
<keyword evidence="3 6" id="KW-0238">DNA-binding</keyword>
<dbReference type="GO" id="GO:0003700">
    <property type="term" value="F:DNA-binding transcription factor activity"/>
    <property type="evidence" value="ECO:0007669"/>
    <property type="project" value="InterPro"/>
</dbReference>
<dbReference type="PANTHER" id="PTHR30346">
    <property type="entry name" value="TRANSCRIPTIONAL DUAL REGULATOR HCAR-RELATED"/>
    <property type="match status" value="1"/>
</dbReference>
<dbReference type="EMBL" id="SLWR01000021">
    <property type="protein sequence ID" value="TCO38137.1"/>
    <property type="molecule type" value="Genomic_DNA"/>
</dbReference>
<dbReference type="SUPFAM" id="SSF46785">
    <property type="entry name" value="Winged helix' DNA-binding domain"/>
    <property type="match status" value="1"/>
</dbReference>
<keyword evidence="7" id="KW-1185">Reference proteome</keyword>
<reference evidence="6 7" key="1">
    <citation type="journal article" date="2015" name="Stand. Genomic Sci.">
        <title>Genomic Encyclopedia of Bacterial and Archaeal Type Strains, Phase III: the genomes of soil and plant-associated and newly described type strains.</title>
        <authorList>
            <person name="Whitman W.B."/>
            <person name="Woyke T."/>
            <person name="Klenk H.P."/>
            <person name="Zhou Y."/>
            <person name="Lilburn T.G."/>
            <person name="Beck B.J."/>
            <person name="De Vos P."/>
            <person name="Vandamme P."/>
            <person name="Eisen J.A."/>
            <person name="Garrity G."/>
            <person name="Hugenholtz P."/>
            <person name="Kyrpides N.C."/>
        </authorList>
    </citation>
    <scope>NUCLEOTIDE SEQUENCE [LARGE SCALE GENOMIC DNA]</scope>
    <source>
        <strain evidence="6 7">VKM Ac-2541</strain>
    </source>
</reference>
<dbReference type="Proteomes" id="UP000295573">
    <property type="component" value="Unassembled WGS sequence"/>
</dbReference>
<dbReference type="AlphaFoldDB" id="A0A4R2I2S2"/>
<dbReference type="CDD" id="cd08414">
    <property type="entry name" value="PBP2_LTTR_aromatics_like"/>
    <property type="match status" value="1"/>
</dbReference>
<evidence type="ECO:0000259" key="5">
    <source>
        <dbReference type="PROSITE" id="PS50931"/>
    </source>
</evidence>
<evidence type="ECO:0000256" key="4">
    <source>
        <dbReference type="ARBA" id="ARBA00023163"/>
    </source>
</evidence>
<dbReference type="Pfam" id="PF03466">
    <property type="entry name" value="LysR_substrate"/>
    <property type="match status" value="1"/>
</dbReference>
<evidence type="ECO:0000256" key="1">
    <source>
        <dbReference type="ARBA" id="ARBA00009437"/>
    </source>
</evidence>
<dbReference type="FunFam" id="1.10.10.10:FF:000001">
    <property type="entry name" value="LysR family transcriptional regulator"/>
    <property type="match status" value="1"/>
</dbReference>
<keyword evidence="4" id="KW-0804">Transcription</keyword>
<dbReference type="PRINTS" id="PR00039">
    <property type="entry name" value="HTHLYSR"/>
</dbReference>
<dbReference type="Pfam" id="PF00126">
    <property type="entry name" value="HTH_1"/>
    <property type="match status" value="1"/>
</dbReference>
<comment type="similarity">
    <text evidence="1">Belongs to the LysR transcriptional regulatory family.</text>
</comment>